<organism evidence="9 10">
    <name type="scientific">Hungatella hathewayi WAL-18680</name>
    <dbReference type="NCBI Taxonomy" id="742737"/>
    <lineage>
        <taxon>Bacteria</taxon>
        <taxon>Bacillati</taxon>
        <taxon>Bacillota</taxon>
        <taxon>Clostridia</taxon>
        <taxon>Lachnospirales</taxon>
        <taxon>Lachnospiraceae</taxon>
        <taxon>Hungatella</taxon>
    </lineage>
</organism>
<evidence type="ECO:0000259" key="8">
    <source>
        <dbReference type="PROSITE" id="PS50928"/>
    </source>
</evidence>
<evidence type="ECO:0000256" key="4">
    <source>
        <dbReference type="ARBA" id="ARBA00022692"/>
    </source>
</evidence>
<feature type="transmembrane region" description="Helical" evidence="7">
    <location>
        <begin position="213"/>
        <end position="240"/>
    </location>
</feature>
<keyword evidence="10" id="KW-1185">Reference proteome</keyword>
<feature type="transmembrane region" description="Helical" evidence="7">
    <location>
        <begin position="161"/>
        <end position="178"/>
    </location>
</feature>
<dbReference type="Gene3D" id="1.10.3720.10">
    <property type="entry name" value="MetI-like"/>
    <property type="match status" value="1"/>
</dbReference>
<feature type="domain" description="ABC transmembrane type-1" evidence="8">
    <location>
        <begin position="96"/>
        <end position="285"/>
    </location>
</feature>
<feature type="transmembrane region" description="Helical" evidence="7">
    <location>
        <begin position="136"/>
        <end position="155"/>
    </location>
</feature>
<dbReference type="PROSITE" id="PS50928">
    <property type="entry name" value="ABC_TM1"/>
    <property type="match status" value="1"/>
</dbReference>
<dbReference type="InterPro" id="IPR035906">
    <property type="entry name" value="MetI-like_sf"/>
</dbReference>
<dbReference type="PANTHER" id="PTHR43386">
    <property type="entry name" value="OLIGOPEPTIDE TRANSPORT SYSTEM PERMEASE PROTEIN APPC"/>
    <property type="match status" value="1"/>
</dbReference>
<evidence type="ECO:0000313" key="9">
    <source>
        <dbReference type="EMBL" id="EHI57031.1"/>
    </source>
</evidence>
<feature type="transmembrane region" description="Helical" evidence="7">
    <location>
        <begin position="267"/>
        <end position="288"/>
    </location>
</feature>
<dbReference type="EMBL" id="ADLN01000127">
    <property type="protein sequence ID" value="EHI57031.1"/>
    <property type="molecule type" value="Genomic_DNA"/>
</dbReference>
<dbReference type="AlphaFoldDB" id="G5IN60"/>
<evidence type="ECO:0000313" key="10">
    <source>
        <dbReference type="Proteomes" id="UP000005384"/>
    </source>
</evidence>
<comment type="caution">
    <text evidence="9">The sequence shown here is derived from an EMBL/GenBank/DDBJ whole genome shotgun (WGS) entry which is preliminary data.</text>
</comment>
<keyword evidence="3" id="KW-1003">Cell membrane</keyword>
<keyword evidence="2 7" id="KW-0813">Transport</keyword>
<evidence type="ECO:0000256" key="6">
    <source>
        <dbReference type="ARBA" id="ARBA00023136"/>
    </source>
</evidence>
<sequence length="298" mass="32209">MAEYLTKAALLKQTKSVKSQGAFAICVRRLMKNKSAIIGVSIFLVLIIMAILAPWIIPYDYKAINIMEAYQGPSLAHWFGTDDVGRDIFSRIIYGGRYSLSLGVSTVCISVVIGVVLGSVAGYFGGGIEMLIMRFLDILSSIPGMLLSITVSAVLGTGFGNTILALSIGGISGYARLIRAEFMSVREKEFVEAAHATNCSNTRIIFRHILPNVISPIIVSATMQCANTLLVAAALSYIGLGVQPPEPEWGAMLAGAKNYVRSYPHMLVFPGLFIMIIVVSLNMFGDALRDALDPKLKH</sequence>
<dbReference type="PATRIC" id="fig|742737.3.peg.4921"/>
<keyword evidence="6 7" id="KW-0472">Membrane</keyword>
<comment type="subcellular location">
    <subcellularLocation>
        <location evidence="1 7">Cell membrane</location>
        <topology evidence="1 7">Multi-pass membrane protein</topology>
    </subcellularLocation>
</comment>
<dbReference type="SUPFAM" id="SSF161098">
    <property type="entry name" value="MetI-like"/>
    <property type="match status" value="1"/>
</dbReference>
<evidence type="ECO:0000256" key="5">
    <source>
        <dbReference type="ARBA" id="ARBA00022989"/>
    </source>
</evidence>
<dbReference type="GO" id="GO:0005886">
    <property type="term" value="C:plasma membrane"/>
    <property type="evidence" value="ECO:0007669"/>
    <property type="project" value="UniProtKB-SubCell"/>
</dbReference>
<protein>
    <recommendedName>
        <fullName evidence="8">ABC transmembrane type-1 domain-containing protein</fullName>
    </recommendedName>
</protein>
<dbReference type="InterPro" id="IPR000515">
    <property type="entry name" value="MetI-like"/>
</dbReference>
<keyword evidence="5 7" id="KW-1133">Transmembrane helix</keyword>
<dbReference type="CDD" id="cd06261">
    <property type="entry name" value="TM_PBP2"/>
    <property type="match status" value="1"/>
</dbReference>
<dbReference type="Pfam" id="PF12911">
    <property type="entry name" value="OppC_N"/>
    <property type="match status" value="1"/>
</dbReference>
<dbReference type="InterPro" id="IPR025966">
    <property type="entry name" value="OppC_N"/>
</dbReference>
<feature type="transmembrane region" description="Helical" evidence="7">
    <location>
        <begin position="36"/>
        <end position="57"/>
    </location>
</feature>
<keyword evidence="4 7" id="KW-0812">Transmembrane</keyword>
<evidence type="ECO:0000256" key="2">
    <source>
        <dbReference type="ARBA" id="ARBA00022448"/>
    </source>
</evidence>
<gene>
    <name evidence="9" type="ORF">HMPREF9473_04938</name>
</gene>
<dbReference type="RefSeq" id="WP_006782926.1">
    <property type="nucleotide sequence ID" value="NZ_CP040506.1"/>
</dbReference>
<dbReference type="Pfam" id="PF00528">
    <property type="entry name" value="BPD_transp_1"/>
    <property type="match status" value="1"/>
</dbReference>
<dbReference type="OrthoDB" id="9783218at2"/>
<evidence type="ECO:0000256" key="1">
    <source>
        <dbReference type="ARBA" id="ARBA00004651"/>
    </source>
</evidence>
<reference evidence="9 10" key="1">
    <citation type="submission" date="2011-08" db="EMBL/GenBank/DDBJ databases">
        <title>The Genome Sequence of Clostridium hathewayi WAL-18680.</title>
        <authorList>
            <consortium name="The Broad Institute Genome Sequencing Platform"/>
            <person name="Earl A."/>
            <person name="Ward D."/>
            <person name="Feldgarden M."/>
            <person name="Gevers D."/>
            <person name="Finegold S.M."/>
            <person name="Summanen P.H."/>
            <person name="Molitoris D.R."/>
            <person name="Song M."/>
            <person name="Daigneault M."/>
            <person name="Allen-Vercoe E."/>
            <person name="Young S.K."/>
            <person name="Zeng Q."/>
            <person name="Gargeya S."/>
            <person name="Fitzgerald M."/>
            <person name="Haas B."/>
            <person name="Abouelleil A."/>
            <person name="Alvarado L."/>
            <person name="Arachchi H.M."/>
            <person name="Berlin A."/>
            <person name="Brown A."/>
            <person name="Chapman S.B."/>
            <person name="Chen Z."/>
            <person name="Dunbar C."/>
            <person name="Freedman E."/>
            <person name="Gearin G."/>
            <person name="Gellesch M."/>
            <person name="Goldberg J."/>
            <person name="Griggs A."/>
            <person name="Gujja S."/>
            <person name="Heiman D."/>
            <person name="Howarth C."/>
            <person name="Larson L."/>
            <person name="Lui A."/>
            <person name="MacDonald P.J.P."/>
            <person name="Montmayeur A."/>
            <person name="Murphy C."/>
            <person name="Neiman D."/>
            <person name="Pearson M."/>
            <person name="Priest M."/>
            <person name="Roberts A."/>
            <person name="Saif S."/>
            <person name="Shea T."/>
            <person name="Shenoy N."/>
            <person name="Sisk P."/>
            <person name="Stolte C."/>
            <person name="Sykes S."/>
            <person name="Wortman J."/>
            <person name="Nusbaum C."/>
            <person name="Birren B."/>
        </authorList>
    </citation>
    <scope>NUCLEOTIDE SEQUENCE [LARGE SCALE GENOMIC DNA]</scope>
    <source>
        <strain evidence="9 10">WAL-18680</strain>
    </source>
</reference>
<name>G5IN60_9FIRM</name>
<dbReference type="Proteomes" id="UP000005384">
    <property type="component" value="Unassembled WGS sequence"/>
</dbReference>
<dbReference type="GO" id="GO:0055085">
    <property type="term" value="P:transmembrane transport"/>
    <property type="evidence" value="ECO:0007669"/>
    <property type="project" value="InterPro"/>
</dbReference>
<dbReference type="PANTHER" id="PTHR43386:SF1">
    <property type="entry name" value="D,D-DIPEPTIDE TRANSPORT SYSTEM PERMEASE PROTEIN DDPC-RELATED"/>
    <property type="match status" value="1"/>
</dbReference>
<comment type="similarity">
    <text evidence="7">Belongs to the binding-protein-dependent transport system permease family.</text>
</comment>
<dbReference type="HOGENOM" id="CLU_028518_1_1_9"/>
<evidence type="ECO:0000256" key="3">
    <source>
        <dbReference type="ARBA" id="ARBA00022475"/>
    </source>
</evidence>
<proteinExistence type="inferred from homology"/>
<dbReference type="InterPro" id="IPR050366">
    <property type="entry name" value="BP-dependent_transpt_permease"/>
</dbReference>
<evidence type="ECO:0000256" key="7">
    <source>
        <dbReference type="RuleBase" id="RU363032"/>
    </source>
</evidence>
<feature type="transmembrane region" description="Helical" evidence="7">
    <location>
        <begin position="100"/>
        <end position="124"/>
    </location>
</feature>
<accession>G5IN60</accession>